<evidence type="ECO:0000256" key="3">
    <source>
        <dbReference type="ARBA" id="ARBA00022473"/>
    </source>
</evidence>
<dbReference type="OrthoDB" id="20229at2759"/>
<keyword evidence="4" id="KW-0964">Secreted</keyword>
<dbReference type="InterPro" id="IPR005817">
    <property type="entry name" value="Wnt"/>
</dbReference>
<evidence type="ECO:0000256" key="1">
    <source>
        <dbReference type="ARBA" id="ARBA00004498"/>
    </source>
</evidence>
<protein>
    <recommendedName>
        <fullName evidence="8">Protein Wnt</fullName>
    </recommendedName>
</protein>
<keyword evidence="3 8" id="KW-0217">Developmental protein</keyword>
<name>A0A9X0D8W2_9CNID</name>
<evidence type="ECO:0000256" key="6">
    <source>
        <dbReference type="ARBA" id="ARBA00022687"/>
    </source>
</evidence>
<evidence type="ECO:0000313" key="12">
    <source>
        <dbReference type="Proteomes" id="UP001163046"/>
    </source>
</evidence>
<comment type="function">
    <text evidence="8">Ligand for members of the frizzled family of seven transmembrane receptors.</text>
</comment>
<dbReference type="GO" id="GO:0045165">
    <property type="term" value="P:cell fate commitment"/>
    <property type="evidence" value="ECO:0007669"/>
    <property type="project" value="TreeGrafter"/>
</dbReference>
<feature type="domain" description="Thioredoxin" evidence="10">
    <location>
        <begin position="109"/>
        <end position="242"/>
    </location>
</feature>
<reference evidence="11" key="1">
    <citation type="submission" date="2023-01" db="EMBL/GenBank/DDBJ databases">
        <title>Genome assembly of the deep-sea coral Lophelia pertusa.</title>
        <authorList>
            <person name="Herrera S."/>
            <person name="Cordes E."/>
        </authorList>
    </citation>
    <scope>NUCLEOTIDE SEQUENCE</scope>
    <source>
        <strain evidence="11">USNM1676648</strain>
        <tissue evidence="11">Polyp</tissue>
    </source>
</reference>
<dbReference type="GO" id="GO:0060070">
    <property type="term" value="P:canonical Wnt signaling pathway"/>
    <property type="evidence" value="ECO:0007669"/>
    <property type="project" value="TreeGrafter"/>
</dbReference>
<dbReference type="Gene3D" id="3.40.30.10">
    <property type="entry name" value="Glutaredoxin"/>
    <property type="match status" value="1"/>
</dbReference>
<evidence type="ECO:0000256" key="5">
    <source>
        <dbReference type="ARBA" id="ARBA00022530"/>
    </source>
</evidence>
<dbReference type="Pfam" id="PF00110">
    <property type="entry name" value="wnt"/>
    <property type="match status" value="1"/>
</dbReference>
<keyword evidence="9" id="KW-1133">Transmembrane helix</keyword>
<dbReference type="GO" id="GO:0030182">
    <property type="term" value="P:neuron differentiation"/>
    <property type="evidence" value="ECO:0007669"/>
    <property type="project" value="TreeGrafter"/>
</dbReference>
<evidence type="ECO:0000256" key="2">
    <source>
        <dbReference type="ARBA" id="ARBA00005683"/>
    </source>
</evidence>
<proteinExistence type="inferred from homology"/>
<keyword evidence="5" id="KW-0272">Extracellular matrix</keyword>
<dbReference type="PRINTS" id="PR01349">
    <property type="entry name" value="WNTPROTEIN"/>
</dbReference>
<dbReference type="AlphaFoldDB" id="A0A9X0D8W2"/>
<evidence type="ECO:0000256" key="7">
    <source>
        <dbReference type="ARBA" id="ARBA00023157"/>
    </source>
</evidence>
<dbReference type="GO" id="GO:0005109">
    <property type="term" value="F:frizzled binding"/>
    <property type="evidence" value="ECO:0007669"/>
    <property type="project" value="TreeGrafter"/>
</dbReference>
<dbReference type="GO" id="GO:0005125">
    <property type="term" value="F:cytokine activity"/>
    <property type="evidence" value="ECO:0007669"/>
    <property type="project" value="TreeGrafter"/>
</dbReference>
<organism evidence="11 12">
    <name type="scientific">Desmophyllum pertusum</name>
    <dbReference type="NCBI Taxonomy" id="174260"/>
    <lineage>
        <taxon>Eukaryota</taxon>
        <taxon>Metazoa</taxon>
        <taxon>Cnidaria</taxon>
        <taxon>Anthozoa</taxon>
        <taxon>Hexacorallia</taxon>
        <taxon>Scleractinia</taxon>
        <taxon>Caryophylliina</taxon>
        <taxon>Caryophylliidae</taxon>
        <taxon>Desmophyllum</taxon>
    </lineage>
</organism>
<dbReference type="EMBL" id="MU825437">
    <property type="protein sequence ID" value="KAJ7389219.1"/>
    <property type="molecule type" value="Genomic_DNA"/>
</dbReference>
<dbReference type="SMART" id="SM00097">
    <property type="entry name" value="WNT1"/>
    <property type="match status" value="1"/>
</dbReference>
<dbReference type="GO" id="GO:0005615">
    <property type="term" value="C:extracellular space"/>
    <property type="evidence" value="ECO:0007669"/>
    <property type="project" value="TreeGrafter"/>
</dbReference>
<dbReference type="InterPro" id="IPR013766">
    <property type="entry name" value="Thioredoxin_domain"/>
</dbReference>
<dbReference type="InterPro" id="IPR036249">
    <property type="entry name" value="Thioredoxin-like_sf"/>
</dbReference>
<keyword evidence="9" id="KW-0472">Membrane</keyword>
<comment type="similarity">
    <text evidence="2 8">Belongs to the Wnt family.</text>
</comment>
<feature type="transmembrane region" description="Helical" evidence="9">
    <location>
        <begin position="96"/>
        <end position="113"/>
    </location>
</feature>
<dbReference type="Pfam" id="PF00085">
    <property type="entry name" value="Thioredoxin"/>
    <property type="match status" value="1"/>
</dbReference>
<keyword evidence="12" id="KW-1185">Reference proteome</keyword>
<sequence>MKLDSFKPLLSGHYIFNPVACVLYVVLKCVEPFCGWLFPEEECKLSWRDFELLSFLLIVLAVKNRKWKPASWQEAASMVFLFSKIANFVLFARSDLRLGIIYLILCLVLFLLFPEPSYSGPDEVHFFRGPALDDALRDDPSVTWLVEFYAPWSPPCVRFAPTFAELSLRYNHSHLRFGKLDVGKYPIIAEKHKVDGSAVSKQLPSLVLFEGGKETKRRPLVDRRAVITPYTFTEDARKHIRHFLRTQRRRPHSYASQLRSLTQNNEIFAGDIQLSWPVSAKGAKEAIEECQIQFRLRRWNCSSLPESGTLFDPILNRASRESAYLHAITAAGVSHAVTASCSAGNIESCGL</sequence>
<keyword evidence="6 8" id="KW-0879">Wnt signaling pathway</keyword>
<gene>
    <name evidence="11" type="primary">TMX2</name>
    <name evidence="11" type="ORF">OS493_032687</name>
</gene>
<keyword evidence="7" id="KW-1015">Disulfide bond</keyword>
<evidence type="ECO:0000256" key="4">
    <source>
        <dbReference type="ARBA" id="ARBA00022525"/>
    </source>
</evidence>
<comment type="subcellular location">
    <subcellularLocation>
        <location evidence="1 8">Secreted</location>
        <location evidence="1 8">Extracellular space</location>
        <location evidence="1 8">Extracellular matrix</location>
    </subcellularLocation>
</comment>
<keyword evidence="9 11" id="KW-0812">Transmembrane</keyword>
<accession>A0A9X0D8W2</accession>
<evidence type="ECO:0000256" key="9">
    <source>
        <dbReference type="SAM" id="Phobius"/>
    </source>
</evidence>
<dbReference type="Proteomes" id="UP001163046">
    <property type="component" value="Unassembled WGS sequence"/>
</dbReference>
<evidence type="ECO:0000313" key="11">
    <source>
        <dbReference type="EMBL" id="KAJ7389219.1"/>
    </source>
</evidence>
<dbReference type="SUPFAM" id="SSF52833">
    <property type="entry name" value="Thioredoxin-like"/>
    <property type="match status" value="1"/>
</dbReference>
<dbReference type="PROSITE" id="PS51352">
    <property type="entry name" value="THIOREDOXIN_2"/>
    <property type="match status" value="1"/>
</dbReference>
<comment type="caution">
    <text evidence="11">The sequence shown here is derived from an EMBL/GenBank/DDBJ whole genome shotgun (WGS) entry which is preliminary data.</text>
</comment>
<evidence type="ECO:0000259" key="10">
    <source>
        <dbReference type="PROSITE" id="PS51352"/>
    </source>
</evidence>
<dbReference type="PANTHER" id="PTHR12027:SF100">
    <property type="entry name" value="PROTEIN WNT"/>
    <property type="match status" value="1"/>
</dbReference>
<dbReference type="PANTHER" id="PTHR12027">
    <property type="entry name" value="WNT RELATED"/>
    <property type="match status" value="1"/>
</dbReference>
<evidence type="ECO:0000256" key="8">
    <source>
        <dbReference type="RuleBase" id="RU003500"/>
    </source>
</evidence>